<dbReference type="GO" id="GO:0006605">
    <property type="term" value="P:protein targeting"/>
    <property type="evidence" value="ECO:0007669"/>
    <property type="project" value="UniProtKB-UniRule"/>
</dbReference>
<evidence type="ECO:0000256" key="12">
    <source>
        <dbReference type="ARBA" id="ARBA00022967"/>
    </source>
</evidence>
<dbReference type="Pfam" id="PF02810">
    <property type="entry name" value="SEC-C"/>
    <property type="match status" value="1"/>
</dbReference>
<keyword evidence="7" id="KW-0479">Metal-binding</keyword>
<evidence type="ECO:0000256" key="2">
    <source>
        <dbReference type="ARBA" id="ARBA00004170"/>
    </source>
</evidence>
<dbReference type="PROSITE" id="PS51196">
    <property type="entry name" value="SECA_MOTOR_DEAD"/>
    <property type="match status" value="1"/>
</dbReference>
<dbReference type="PROSITE" id="PS51192">
    <property type="entry name" value="HELICASE_ATP_BIND_1"/>
    <property type="match status" value="1"/>
</dbReference>
<evidence type="ECO:0000256" key="14">
    <source>
        <dbReference type="ARBA" id="ARBA00023136"/>
    </source>
</evidence>
<evidence type="ECO:0000256" key="13">
    <source>
        <dbReference type="ARBA" id="ARBA00023010"/>
    </source>
</evidence>
<evidence type="ECO:0000256" key="1">
    <source>
        <dbReference type="ARBA" id="ARBA00001947"/>
    </source>
</evidence>
<dbReference type="InterPro" id="IPR044722">
    <property type="entry name" value="SecA_SF2_C"/>
</dbReference>
<dbReference type="EMBL" id="CP036526">
    <property type="protein sequence ID" value="QDT09068.1"/>
    <property type="molecule type" value="Genomic_DNA"/>
</dbReference>
<dbReference type="FunFam" id="3.90.1440.10:FF:000003">
    <property type="entry name" value="Preprotein translocase SecA subunit"/>
    <property type="match status" value="1"/>
</dbReference>
<dbReference type="PANTHER" id="PTHR30612:SF0">
    <property type="entry name" value="CHLOROPLAST PROTEIN-TRANSPORTING ATPASE"/>
    <property type="match status" value="1"/>
</dbReference>
<name>A0A517NPM1_9BACT</name>
<dbReference type="GO" id="GO:0046872">
    <property type="term" value="F:metal ion binding"/>
    <property type="evidence" value="ECO:0007669"/>
    <property type="project" value="UniProtKB-KW"/>
</dbReference>
<evidence type="ECO:0000256" key="4">
    <source>
        <dbReference type="ARBA" id="ARBA00022448"/>
    </source>
</evidence>
<dbReference type="Pfam" id="PF01043">
    <property type="entry name" value="SecA_PP_bind"/>
    <property type="match status" value="1"/>
</dbReference>
<evidence type="ECO:0000256" key="8">
    <source>
        <dbReference type="ARBA" id="ARBA00022741"/>
    </source>
</evidence>
<evidence type="ECO:0000256" key="10">
    <source>
        <dbReference type="ARBA" id="ARBA00022840"/>
    </source>
</evidence>
<dbReference type="GO" id="GO:0065002">
    <property type="term" value="P:intracellular protein transmembrane transport"/>
    <property type="evidence" value="ECO:0007669"/>
    <property type="project" value="UniProtKB-UniRule"/>
</dbReference>
<comment type="catalytic activity">
    <reaction evidence="15">
        <text>ATP + H2O + cellular proteinSide 1 = ADP + phosphate + cellular proteinSide 2.</text>
        <dbReference type="EC" id="7.4.2.8"/>
    </reaction>
</comment>
<dbReference type="InterPro" id="IPR027417">
    <property type="entry name" value="P-loop_NTPase"/>
</dbReference>
<keyword evidence="4 15" id="KW-0813">Transport</keyword>
<dbReference type="GO" id="GO:0043952">
    <property type="term" value="P:protein transport by the Sec complex"/>
    <property type="evidence" value="ECO:0007669"/>
    <property type="project" value="UniProtKB-ARBA"/>
</dbReference>
<dbReference type="Gene3D" id="1.10.3060.10">
    <property type="entry name" value="Helical scaffold and wing domains of SecA"/>
    <property type="match status" value="2"/>
</dbReference>
<sequence length="1231" mass="140343">MSFLERLWDLVGLFFGGLFGSFDRAITRVFGSANERHVARLRQRVGAINDLETKYAAMSDDELRGQTEVLRKRLREGETLDDILSDAFAVCREGGKRFLNMRHYDVQMIGGMVLHGGGIAEMVTGEGKTLVATLPAYLNALEGKGVHVITVNDYLARRDMEWMAPLYMNLGLTVNAIQSGMSTAAKQDAYQCDLTYGTNNEFGFDYLRDNMRPAAKGDDRFPRDAQQCQGPLNYAIIDEVDNILIDEARTPLIISGPADLDLGRYSEADRVARQLVKEEHFTVDEKQHNVTLTDEGVRAAETLAGVESFYTAGNMEWPHLIDNSLKAHFLYKVDVNYVVKDRQIVIVDEFTGRLMDGRQWSDGLHQAVEAKEGVPIKQETQTFATASLQNIFKMYKKLSGMTGTAMTEANEFRKIYDLDVVAIPTNREMQRIEHPDLIYLTEKDKFKALAAEVERHHKWDVLVLKDGSEIWGTIESESDSEVVIAEKEQRIPEHIPRTKIDAIEKAGRPVLVGTVSIEKSERLSELLERRGIPHSVLNAKQHGREAEIVSQAGRIGAVTIATNMAGRGTDIILGGNPETMAWAQLQHKYPTRLEVPDDEWNALVKEIDDREKMSEEGLVVREIGGLCVVGTERHESRRIDLQLRGRCGRQGDPGGSRFFLSLEDDLMRIFAGDFVKSMMERLGMKEGEAIESKLVTRRIAAAQKKVEERNYEIRKSLLDYDEVMDEQRKRVYQYRQNLLDGHSSRKMVLELIRGQIDKYVETFLDQHYGVDTFATYAGKQLDCKLEPRDFLNMDLQMAEVYARDQAERAAEVTVDDIIEENLPESMEDEWNWKALANWSNTTLGTNYKDHQLQRMQREEMNQELIKKAHEKIKKADLSEGEPFLSADFGLQTMCAWMRHKFGIETTPDEFRDEEDVRKVSDTLMQRAEEEYASKESEYPVLAGISRFTNQQGDQVALDREGLVDWVKRRFDVDLDIDDIRLNRDELKVQLVQYSRQTGDAAEAKYQVAEDKLQSVFGKSDPGTTAAVACGDSGELESLVQWLHDELNYKTQKEDLSRMNRHELALALDGAVDDRFHPEMRRMERQILLSIVDDAWKNHLLTMDHLRSSVGLKGYAQMDPKVEYKREGMRMFDTMWESVGERVTDLIFRMESFNEDFIRSTWVDGEAKHEDAASTSRIQMDSDTEAQQAADASNQSTETKIETIRNTTPRVGRNDPCPCGSGKKYKACHMRK</sequence>
<dbReference type="InterPro" id="IPR011130">
    <property type="entry name" value="SecA_preprotein_X-link_dom"/>
</dbReference>
<evidence type="ECO:0000259" key="17">
    <source>
        <dbReference type="PROSITE" id="PS51192"/>
    </source>
</evidence>
<evidence type="ECO:0000256" key="9">
    <source>
        <dbReference type="ARBA" id="ARBA00022833"/>
    </source>
</evidence>
<dbReference type="EC" id="7.4.2.8" evidence="15"/>
<keyword evidence="11 15" id="KW-0653">Protein transport</keyword>
<comment type="subcellular location">
    <subcellularLocation>
        <location evidence="15">Cell membrane</location>
        <topology evidence="15">Peripheral membrane protein</topology>
        <orientation evidence="15">Cytoplasmic side</orientation>
    </subcellularLocation>
    <subcellularLocation>
        <location evidence="15">Cytoplasm</location>
    </subcellularLocation>
    <subcellularLocation>
        <location evidence="2">Membrane</location>
        <topology evidence="2">Peripheral membrane protein</topology>
    </subcellularLocation>
    <text evidence="15">Distribution is 50-50.</text>
</comment>
<comment type="subunit">
    <text evidence="15">Monomer and homodimer. Part of the essential Sec protein translocation apparatus which comprises SecA, SecYEG and auxiliary proteins SecDF. Other proteins may also be involved.</text>
</comment>
<dbReference type="GO" id="GO:0017038">
    <property type="term" value="P:protein import"/>
    <property type="evidence" value="ECO:0007669"/>
    <property type="project" value="InterPro"/>
</dbReference>
<dbReference type="Gene3D" id="3.40.50.300">
    <property type="entry name" value="P-loop containing nucleotide triphosphate hydrolases"/>
    <property type="match status" value="2"/>
</dbReference>
<evidence type="ECO:0000259" key="19">
    <source>
        <dbReference type="PROSITE" id="PS51196"/>
    </source>
</evidence>
<keyword evidence="14 15" id="KW-0472">Membrane</keyword>
<evidence type="ECO:0000256" key="7">
    <source>
        <dbReference type="ARBA" id="ARBA00022723"/>
    </source>
</evidence>
<dbReference type="OrthoDB" id="9805579at2"/>
<keyword evidence="5 15" id="KW-1003">Cell membrane</keyword>
<dbReference type="PROSITE" id="PS01312">
    <property type="entry name" value="SECA"/>
    <property type="match status" value="1"/>
</dbReference>
<dbReference type="GO" id="GO:0005829">
    <property type="term" value="C:cytosol"/>
    <property type="evidence" value="ECO:0007669"/>
    <property type="project" value="TreeGrafter"/>
</dbReference>
<dbReference type="GO" id="GO:0008564">
    <property type="term" value="F:protein-exporting ATPase activity"/>
    <property type="evidence" value="ECO:0007669"/>
    <property type="project" value="UniProtKB-EC"/>
</dbReference>
<accession>A0A517NPM1</accession>
<protein>
    <recommendedName>
        <fullName evidence="15">Protein translocase subunit SecA</fullName>
        <ecNumber evidence="15">7.4.2.8</ecNumber>
    </recommendedName>
</protein>
<evidence type="ECO:0000256" key="3">
    <source>
        <dbReference type="ARBA" id="ARBA00007650"/>
    </source>
</evidence>
<dbReference type="InterPro" id="IPR014018">
    <property type="entry name" value="SecA_motor_DEAD"/>
</dbReference>
<evidence type="ECO:0000313" key="20">
    <source>
        <dbReference type="EMBL" id="QDT09068.1"/>
    </source>
</evidence>
<dbReference type="Proteomes" id="UP000319817">
    <property type="component" value="Chromosome"/>
</dbReference>
<evidence type="ECO:0000256" key="11">
    <source>
        <dbReference type="ARBA" id="ARBA00022927"/>
    </source>
</evidence>
<keyword evidence="10 15" id="KW-0067">ATP-binding</keyword>
<feature type="domain" description="Helicase C-terminal" evidence="18">
    <location>
        <begin position="498"/>
        <end position="707"/>
    </location>
</feature>
<dbReference type="InterPro" id="IPR020937">
    <property type="entry name" value="SecA_CS"/>
</dbReference>
<keyword evidence="6 15" id="KW-0963">Cytoplasm</keyword>
<dbReference type="Pfam" id="PF21090">
    <property type="entry name" value="P-loop_SecA"/>
    <property type="match status" value="1"/>
</dbReference>
<organism evidence="20 21">
    <name type="scientific">Stieleria marina</name>
    <dbReference type="NCBI Taxonomy" id="1930275"/>
    <lineage>
        <taxon>Bacteria</taxon>
        <taxon>Pseudomonadati</taxon>
        <taxon>Planctomycetota</taxon>
        <taxon>Planctomycetia</taxon>
        <taxon>Pirellulales</taxon>
        <taxon>Pirellulaceae</taxon>
        <taxon>Stieleria</taxon>
    </lineage>
</organism>
<feature type="region of interest" description="Disordered" evidence="16">
    <location>
        <begin position="1169"/>
        <end position="1219"/>
    </location>
</feature>
<evidence type="ECO:0000313" key="21">
    <source>
        <dbReference type="Proteomes" id="UP000319817"/>
    </source>
</evidence>
<proteinExistence type="inferred from homology"/>
<evidence type="ECO:0000256" key="16">
    <source>
        <dbReference type="SAM" id="MobiDB-lite"/>
    </source>
</evidence>
<keyword evidence="9" id="KW-0862">Zinc</keyword>
<dbReference type="CDD" id="cd17928">
    <property type="entry name" value="DEXDc_SecA"/>
    <property type="match status" value="1"/>
</dbReference>
<dbReference type="CDD" id="cd18803">
    <property type="entry name" value="SF2_C_secA"/>
    <property type="match status" value="1"/>
</dbReference>
<dbReference type="GO" id="GO:0031522">
    <property type="term" value="C:cell envelope Sec protein transport complex"/>
    <property type="evidence" value="ECO:0007669"/>
    <property type="project" value="TreeGrafter"/>
</dbReference>
<dbReference type="SUPFAM" id="SSF81886">
    <property type="entry name" value="Helical scaffold and wing domains of SecA"/>
    <property type="match status" value="2"/>
</dbReference>
<dbReference type="Pfam" id="PF07517">
    <property type="entry name" value="SecA_DEAD"/>
    <property type="match status" value="1"/>
</dbReference>
<dbReference type="InterPro" id="IPR004027">
    <property type="entry name" value="SEC_C_motif"/>
</dbReference>
<dbReference type="HAMAP" id="MF_01382">
    <property type="entry name" value="SecA"/>
    <property type="match status" value="1"/>
</dbReference>
<dbReference type="PROSITE" id="PS51194">
    <property type="entry name" value="HELICASE_CTER"/>
    <property type="match status" value="1"/>
</dbReference>
<feature type="binding site" evidence="15">
    <location>
        <position position="107"/>
    </location>
    <ligand>
        <name>ATP</name>
        <dbReference type="ChEBI" id="CHEBI:30616"/>
    </ligand>
</feature>
<dbReference type="SUPFAM" id="SSF52540">
    <property type="entry name" value="P-loop containing nucleoside triphosphate hydrolases"/>
    <property type="match status" value="2"/>
</dbReference>
<dbReference type="SMART" id="SM00957">
    <property type="entry name" value="SecA_DEAD"/>
    <property type="match status" value="1"/>
</dbReference>
<keyword evidence="8 15" id="KW-0547">Nucleotide-binding</keyword>
<dbReference type="InterPro" id="IPR011115">
    <property type="entry name" value="SecA_DEAD"/>
</dbReference>
<dbReference type="Pfam" id="PF07516">
    <property type="entry name" value="SecA_SW"/>
    <property type="match status" value="2"/>
</dbReference>
<dbReference type="GO" id="GO:0005886">
    <property type="term" value="C:plasma membrane"/>
    <property type="evidence" value="ECO:0007669"/>
    <property type="project" value="UniProtKB-SubCell"/>
</dbReference>
<dbReference type="FunFam" id="3.40.50.300:FF:000113">
    <property type="entry name" value="Preprotein translocase subunit SecA"/>
    <property type="match status" value="1"/>
</dbReference>
<dbReference type="InterPro" id="IPR036670">
    <property type="entry name" value="SecA_X-link_sf"/>
</dbReference>
<dbReference type="InterPro" id="IPR014001">
    <property type="entry name" value="Helicase_ATP-bd"/>
</dbReference>
<dbReference type="InterPro" id="IPR036266">
    <property type="entry name" value="SecA_Wing/Scaffold_sf"/>
</dbReference>
<dbReference type="InterPro" id="IPR011116">
    <property type="entry name" value="SecA_Wing/Scaffold"/>
</dbReference>
<feature type="binding site" evidence="15">
    <location>
        <position position="570"/>
    </location>
    <ligand>
        <name>ATP</name>
        <dbReference type="ChEBI" id="CHEBI:30616"/>
    </ligand>
</feature>
<feature type="domain" description="Helicase ATP-binding" evidence="17">
    <location>
        <begin position="109"/>
        <end position="256"/>
    </location>
</feature>
<dbReference type="GO" id="GO:0005524">
    <property type="term" value="F:ATP binding"/>
    <property type="evidence" value="ECO:0007669"/>
    <property type="project" value="UniProtKB-UniRule"/>
</dbReference>
<dbReference type="AlphaFoldDB" id="A0A517NPM1"/>
<dbReference type="InterPro" id="IPR000185">
    <property type="entry name" value="SecA"/>
</dbReference>
<feature type="compositionally biased region" description="Polar residues" evidence="16">
    <location>
        <begin position="1172"/>
        <end position="1208"/>
    </location>
</feature>
<dbReference type="PRINTS" id="PR00906">
    <property type="entry name" value="SECA"/>
</dbReference>
<evidence type="ECO:0000256" key="6">
    <source>
        <dbReference type="ARBA" id="ARBA00022490"/>
    </source>
</evidence>
<comment type="function">
    <text evidence="15">Part of the Sec protein translocase complex. Interacts with the SecYEG preprotein conducting channel. Has a central role in coupling the hydrolysis of ATP to the transfer of proteins into and across the cell membrane, serving as an ATP-driven molecular motor driving the stepwise translocation of polypeptide chains across the membrane.</text>
</comment>
<dbReference type="Gene3D" id="3.90.1440.10">
    <property type="entry name" value="SecA, preprotein cross-linking domain"/>
    <property type="match status" value="1"/>
</dbReference>
<dbReference type="SMART" id="SM00958">
    <property type="entry name" value="SecA_PP_bind"/>
    <property type="match status" value="1"/>
</dbReference>
<comment type="cofactor">
    <cofactor evidence="1">
        <name>Zn(2+)</name>
        <dbReference type="ChEBI" id="CHEBI:29105"/>
    </cofactor>
</comment>
<evidence type="ECO:0000259" key="18">
    <source>
        <dbReference type="PROSITE" id="PS51194"/>
    </source>
</evidence>
<reference evidence="20 21" key="1">
    <citation type="submission" date="2019-02" db="EMBL/GenBank/DDBJ databases">
        <title>Deep-cultivation of Planctomycetes and their phenomic and genomic characterization uncovers novel biology.</title>
        <authorList>
            <person name="Wiegand S."/>
            <person name="Jogler M."/>
            <person name="Boedeker C."/>
            <person name="Pinto D."/>
            <person name="Vollmers J."/>
            <person name="Rivas-Marin E."/>
            <person name="Kohn T."/>
            <person name="Peeters S.H."/>
            <person name="Heuer A."/>
            <person name="Rast P."/>
            <person name="Oberbeckmann S."/>
            <person name="Bunk B."/>
            <person name="Jeske O."/>
            <person name="Meyerdierks A."/>
            <person name="Storesund J.E."/>
            <person name="Kallscheuer N."/>
            <person name="Luecker S."/>
            <person name="Lage O.M."/>
            <person name="Pohl T."/>
            <person name="Merkel B.J."/>
            <person name="Hornburger P."/>
            <person name="Mueller R.-W."/>
            <person name="Bruemmer F."/>
            <person name="Labrenz M."/>
            <person name="Spormann A.M."/>
            <person name="Op den Camp H."/>
            <person name="Overmann J."/>
            <person name="Amann R."/>
            <person name="Jetten M.S.M."/>
            <person name="Mascher T."/>
            <person name="Medema M.H."/>
            <person name="Devos D.P."/>
            <person name="Kaster A.-K."/>
            <person name="Ovreas L."/>
            <person name="Rohde M."/>
            <person name="Galperin M.Y."/>
            <person name="Jogler C."/>
        </authorList>
    </citation>
    <scope>NUCLEOTIDE SEQUENCE [LARGE SCALE GENOMIC DNA]</scope>
    <source>
        <strain evidence="20 21">K23_9</strain>
    </source>
</reference>
<feature type="binding site" evidence="15">
    <location>
        <begin position="125"/>
        <end position="129"/>
    </location>
    <ligand>
        <name>ATP</name>
        <dbReference type="ChEBI" id="CHEBI:30616"/>
    </ligand>
</feature>
<keyword evidence="12 15" id="KW-1278">Translocase</keyword>
<dbReference type="SUPFAM" id="SSF81767">
    <property type="entry name" value="Pre-protein crosslinking domain of SecA"/>
    <property type="match status" value="1"/>
</dbReference>
<gene>
    <name evidence="15" type="primary">secA</name>
    <name evidence="20" type="ORF">K239x_10110</name>
</gene>
<keyword evidence="13 15" id="KW-0811">Translocation</keyword>
<evidence type="ECO:0000256" key="5">
    <source>
        <dbReference type="ARBA" id="ARBA00022475"/>
    </source>
</evidence>
<dbReference type="PANTHER" id="PTHR30612">
    <property type="entry name" value="SECA INNER MEMBRANE COMPONENT OF SEC PROTEIN SECRETION SYSTEM"/>
    <property type="match status" value="1"/>
</dbReference>
<dbReference type="InterPro" id="IPR001650">
    <property type="entry name" value="Helicase_C-like"/>
</dbReference>
<evidence type="ECO:0000256" key="15">
    <source>
        <dbReference type="HAMAP-Rule" id="MF_01382"/>
    </source>
</evidence>
<keyword evidence="21" id="KW-1185">Reference proteome</keyword>
<feature type="domain" description="SecA family profile" evidence="19">
    <location>
        <begin position="23"/>
        <end position="691"/>
    </location>
</feature>
<comment type="similarity">
    <text evidence="3 15">Belongs to the SecA family.</text>
</comment>